<dbReference type="InterPro" id="IPR050834">
    <property type="entry name" value="Glycosyltransf_2"/>
</dbReference>
<accession>A0ABQ5U8T7</accession>
<evidence type="ECO:0000259" key="1">
    <source>
        <dbReference type="Pfam" id="PF00535"/>
    </source>
</evidence>
<evidence type="ECO:0000313" key="2">
    <source>
        <dbReference type="EMBL" id="GLQ08135.1"/>
    </source>
</evidence>
<reference evidence="2" key="2">
    <citation type="submission" date="2023-01" db="EMBL/GenBank/DDBJ databases">
        <title>Draft genome sequence of Devosia yakushimensis strain NBRC 103855.</title>
        <authorList>
            <person name="Sun Q."/>
            <person name="Mori K."/>
        </authorList>
    </citation>
    <scope>NUCLEOTIDE SEQUENCE</scope>
    <source>
        <strain evidence="2">NBRC 103855</strain>
    </source>
</reference>
<dbReference type="Proteomes" id="UP001161406">
    <property type="component" value="Unassembled WGS sequence"/>
</dbReference>
<dbReference type="Gene3D" id="3.90.550.10">
    <property type="entry name" value="Spore Coat Polysaccharide Biosynthesis Protein SpsA, Chain A"/>
    <property type="match status" value="1"/>
</dbReference>
<organism evidence="2 3">
    <name type="scientific">Devosia yakushimensis</name>
    <dbReference type="NCBI Taxonomy" id="470028"/>
    <lineage>
        <taxon>Bacteria</taxon>
        <taxon>Pseudomonadati</taxon>
        <taxon>Pseudomonadota</taxon>
        <taxon>Alphaproteobacteria</taxon>
        <taxon>Hyphomicrobiales</taxon>
        <taxon>Devosiaceae</taxon>
        <taxon>Devosia</taxon>
    </lineage>
</organism>
<keyword evidence="3" id="KW-1185">Reference proteome</keyword>
<dbReference type="Pfam" id="PF00535">
    <property type="entry name" value="Glycos_transf_2"/>
    <property type="match status" value="1"/>
</dbReference>
<reference evidence="2" key="1">
    <citation type="journal article" date="2014" name="Int. J. Syst. Evol. Microbiol.">
        <title>Complete genome of a new Firmicutes species belonging to the dominant human colonic microbiota ('Ruminococcus bicirculans') reveals two chromosomes and a selective capacity to utilize plant glucans.</title>
        <authorList>
            <consortium name="NISC Comparative Sequencing Program"/>
            <person name="Wegmann U."/>
            <person name="Louis P."/>
            <person name="Goesmann A."/>
            <person name="Henrissat B."/>
            <person name="Duncan S.H."/>
            <person name="Flint H.J."/>
        </authorList>
    </citation>
    <scope>NUCLEOTIDE SEQUENCE</scope>
    <source>
        <strain evidence="2">NBRC 103855</strain>
    </source>
</reference>
<comment type="caution">
    <text evidence="2">The sequence shown here is derived from an EMBL/GenBank/DDBJ whole genome shotgun (WGS) entry which is preliminary data.</text>
</comment>
<dbReference type="EMBL" id="BSNG01000001">
    <property type="protein sequence ID" value="GLQ08135.1"/>
    <property type="molecule type" value="Genomic_DNA"/>
</dbReference>
<dbReference type="InterPro" id="IPR001173">
    <property type="entry name" value="Glyco_trans_2-like"/>
</dbReference>
<protein>
    <recommendedName>
        <fullName evidence="1">Glycosyltransferase 2-like domain-containing protein</fullName>
    </recommendedName>
</protein>
<sequence length="290" mass="32771">MSRPPRVSAIIIVYNGDRYLGEAIDSVLSQTFPDWELIIADDGSVDRSREIARDYAARHPEHIRAIAHPDGGNHGMSATRNLGIAEARAPLIGFLDCDDIWLSGKLAEQVDLLDRHPDAQMIYGRTLIWHSWQTGNVGDDFFYDLGTTPDRLIAAPQLLTLLLENKSQTPTTCNALMRSAFLRELGGFENRFRGMFEDQVFFAKALLEAPAYVSSRNWAQYRQHKESFSAKSAGRGGDGRARLAFLMWLAGYVVRRAPWQLGVLMQTARLVARECWAIARPRRPAWLRTR</sequence>
<dbReference type="InterPro" id="IPR029044">
    <property type="entry name" value="Nucleotide-diphossugar_trans"/>
</dbReference>
<gene>
    <name evidence="2" type="ORF">GCM10007913_00670</name>
</gene>
<dbReference type="PANTHER" id="PTHR43685">
    <property type="entry name" value="GLYCOSYLTRANSFERASE"/>
    <property type="match status" value="1"/>
</dbReference>
<feature type="domain" description="Glycosyltransferase 2-like" evidence="1">
    <location>
        <begin position="8"/>
        <end position="185"/>
    </location>
</feature>
<name>A0ABQ5U8T7_9HYPH</name>
<proteinExistence type="predicted"/>
<evidence type="ECO:0000313" key="3">
    <source>
        <dbReference type="Proteomes" id="UP001161406"/>
    </source>
</evidence>
<dbReference type="CDD" id="cd00761">
    <property type="entry name" value="Glyco_tranf_GTA_type"/>
    <property type="match status" value="1"/>
</dbReference>
<dbReference type="PANTHER" id="PTHR43685:SF2">
    <property type="entry name" value="GLYCOSYLTRANSFERASE 2-LIKE DOMAIN-CONTAINING PROTEIN"/>
    <property type="match status" value="1"/>
</dbReference>
<dbReference type="SUPFAM" id="SSF53448">
    <property type="entry name" value="Nucleotide-diphospho-sugar transferases"/>
    <property type="match status" value="1"/>
</dbReference>